<dbReference type="Pfam" id="PF13673">
    <property type="entry name" value="Acetyltransf_10"/>
    <property type="match status" value="1"/>
</dbReference>
<dbReference type="EC" id="2.3.1.-" evidence="5"/>
<accession>A0A447GIC3</accession>
<keyword evidence="1 5" id="KW-0808">Transferase</keyword>
<gene>
    <name evidence="5" type="primary">yjaB</name>
    <name evidence="5" type="ORF">MB901379_03810</name>
</gene>
<dbReference type="PANTHER" id="PTHR43800">
    <property type="entry name" value="PEPTIDYL-LYSINE N-ACETYLTRANSFERASE YJAB"/>
    <property type="match status" value="1"/>
</dbReference>
<organism evidence="5 6">
    <name type="scientific">Mycobacterium basiliense</name>
    <dbReference type="NCBI Taxonomy" id="2094119"/>
    <lineage>
        <taxon>Bacteria</taxon>
        <taxon>Bacillati</taxon>
        <taxon>Actinomycetota</taxon>
        <taxon>Actinomycetes</taxon>
        <taxon>Mycobacteriales</taxon>
        <taxon>Mycobacteriaceae</taxon>
        <taxon>Mycobacterium</taxon>
    </lineage>
</organism>
<evidence type="ECO:0000256" key="3">
    <source>
        <dbReference type="SAM" id="MobiDB-lite"/>
    </source>
</evidence>
<protein>
    <submittedName>
        <fullName evidence="5">Putative N-acetyltransferase YjaB</fullName>
        <ecNumber evidence="5">2.3.1.-</ecNumber>
    </submittedName>
</protein>
<dbReference type="GO" id="GO:0016747">
    <property type="term" value="F:acyltransferase activity, transferring groups other than amino-acyl groups"/>
    <property type="evidence" value="ECO:0007669"/>
    <property type="project" value="InterPro"/>
</dbReference>
<dbReference type="PROSITE" id="PS51186">
    <property type="entry name" value="GNAT"/>
    <property type="match status" value="1"/>
</dbReference>
<dbReference type="Proteomes" id="UP000269998">
    <property type="component" value="Chromosome"/>
</dbReference>
<dbReference type="InterPro" id="IPR000182">
    <property type="entry name" value="GNAT_dom"/>
</dbReference>
<dbReference type="AlphaFoldDB" id="A0A447GIC3"/>
<dbReference type="PANTHER" id="PTHR43800:SF1">
    <property type="entry name" value="PEPTIDYL-LYSINE N-ACETYLTRANSFERASE YJAB"/>
    <property type="match status" value="1"/>
</dbReference>
<sequence length="212" mass="23436">MGNTKRFASFGHRPQPVGEGKRDDGRVVGAVYRRAKTADKIRVEGRTYVVVAASTVRSQAVTRPHVELRPCLGAEEYPTLVRIWRSAIDATHGFVRPEHLARIEDRLPREFLPAVNLTVALVDGRPVGFAGVTADKLEMLFVDDDFRGKGIGTVLLNAARQRDPHLLVDVNEQNTQAVDFYRRRGFASIGRSAVDGDGLPYPLLHLQISSPS</sequence>
<feature type="domain" description="N-acetyltransferase" evidence="4">
    <location>
        <begin position="66"/>
        <end position="208"/>
    </location>
</feature>
<keyword evidence="2 5" id="KW-0012">Acyltransferase</keyword>
<evidence type="ECO:0000256" key="2">
    <source>
        <dbReference type="ARBA" id="ARBA00023315"/>
    </source>
</evidence>
<dbReference type="RefSeq" id="WP_331852720.1">
    <property type="nucleotide sequence ID" value="NZ_LR130759.1"/>
</dbReference>
<dbReference type="SUPFAM" id="SSF55729">
    <property type="entry name" value="Acyl-CoA N-acyltransferases (Nat)"/>
    <property type="match status" value="1"/>
</dbReference>
<reference evidence="6" key="1">
    <citation type="submission" date="2018-02" db="EMBL/GenBank/DDBJ databases">
        <authorList>
            <person name="Seth-Smith MB H."/>
            <person name="Seth-Smith H."/>
        </authorList>
    </citation>
    <scope>NUCLEOTIDE SEQUENCE [LARGE SCALE GENOMIC DNA]</scope>
</reference>
<dbReference type="EMBL" id="LR130759">
    <property type="protein sequence ID" value="VDM90214.1"/>
    <property type="molecule type" value="Genomic_DNA"/>
</dbReference>
<dbReference type="NCBIfam" id="NF007807">
    <property type="entry name" value="PRK10514.1"/>
    <property type="match status" value="1"/>
</dbReference>
<dbReference type="InterPro" id="IPR016181">
    <property type="entry name" value="Acyl_CoA_acyltransferase"/>
</dbReference>
<dbReference type="KEGG" id="mbai:MB901379_03810"/>
<dbReference type="Gene3D" id="3.40.630.30">
    <property type="match status" value="1"/>
</dbReference>
<dbReference type="CDD" id="cd04301">
    <property type="entry name" value="NAT_SF"/>
    <property type="match status" value="1"/>
</dbReference>
<evidence type="ECO:0000313" key="6">
    <source>
        <dbReference type="Proteomes" id="UP000269998"/>
    </source>
</evidence>
<evidence type="ECO:0000259" key="4">
    <source>
        <dbReference type="PROSITE" id="PS51186"/>
    </source>
</evidence>
<proteinExistence type="predicted"/>
<keyword evidence="6" id="KW-1185">Reference proteome</keyword>
<evidence type="ECO:0000313" key="5">
    <source>
        <dbReference type="EMBL" id="VDM90214.1"/>
    </source>
</evidence>
<feature type="region of interest" description="Disordered" evidence="3">
    <location>
        <begin position="1"/>
        <end position="23"/>
    </location>
</feature>
<evidence type="ECO:0000256" key="1">
    <source>
        <dbReference type="ARBA" id="ARBA00022679"/>
    </source>
</evidence>
<name>A0A447GIC3_9MYCO</name>